<accession>A0ABD1LXS7</accession>
<evidence type="ECO:0000256" key="4">
    <source>
        <dbReference type="SAM" id="MobiDB-lite"/>
    </source>
</evidence>
<keyword evidence="3" id="KW-0862">Zinc</keyword>
<dbReference type="InterPro" id="IPR000315">
    <property type="entry name" value="Znf_B-box"/>
</dbReference>
<keyword evidence="1" id="KW-0479">Metal-binding</keyword>
<proteinExistence type="predicted"/>
<evidence type="ECO:0000256" key="3">
    <source>
        <dbReference type="ARBA" id="ARBA00022833"/>
    </source>
</evidence>
<dbReference type="EMBL" id="JBGMDY010000007">
    <property type="protein sequence ID" value="KAL2328327.1"/>
    <property type="molecule type" value="Genomic_DNA"/>
</dbReference>
<keyword evidence="7" id="KW-1185">Reference proteome</keyword>
<evidence type="ECO:0000313" key="7">
    <source>
        <dbReference type="Proteomes" id="UP001603857"/>
    </source>
</evidence>
<dbReference type="PANTHER" id="PTHR31717:SF142">
    <property type="entry name" value="B-BOX DOMAIN PROTEIN 30-RELATED"/>
    <property type="match status" value="1"/>
</dbReference>
<dbReference type="Proteomes" id="UP001603857">
    <property type="component" value="Unassembled WGS sequence"/>
</dbReference>
<dbReference type="GO" id="GO:0008270">
    <property type="term" value="F:zinc ion binding"/>
    <property type="evidence" value="ECO:0007669"/>
    <property type="project" value="UniProtKB-KW"/>
</dbReference>
<sequence>MCQGAEIHGGSCRILFPPKEVASLASTTYCDLCGLKASLYCRADNAYLCRKCDKWVHKANILALRHVRCFLCNTCRNLTQRYLIGVSVEIVLPLTAERLTPHHRARPPPLPPPAPPRHTVPPTLPFSLRPPQADSSDPRRLTLPSPSSPPPLLGQPLSFSLFPASLFLCKPSSRRPSAAPRQLLPLSLCLASDSKLRHCFVLSAKHGYLPRWIQQS</sequence>
<comment type="caution">
    <text evidence="6">The sequence shown here is derived from an EMBL/GenBank/DDBJ whole genome shotgun (WGS) entry which is preliminary data.</text>
</comment>
<gene>
    <name evidence="6" type="ORF">Fmac_021754</name>
</gene>
<dbReference type="SMART" id="SM00336">
    <property type="entry name" value="BBOX"/>
    <property type="match status" value="1"/>
</dbReference>
<protein>
    <recommendedName>
        <fullName evidence="5">B box-type domain-containing protein</fullName>
    </recommendedName>
</protein>
<feature type="compositionally biased region" description="Pro residues" evidence="4">
    <location>
        <begin position="107"/>
        <end position="124"/>
    </location>
</feature>
<organism evidence="6 7">
    <name type="scientific">Flemingia macrophylla</name>
    <dbReference type="NCBI Taxonomy" id="520843"/>
    <lineage>
        <taxon>Eukaryota</taxon>
        <taxon>Viridiplantae</taxon>
        <taxon>Streptophyta</taxon>
        <taxon>Embryophyta</taxon>
        <taxon>Tracheophyta</taxon>
        <taxon>Spermatophyta</taxon>
        <taxon>Magnoliopsida</taxon>
        <taxon>eudicotyledons</taxon>
        <taxon>Gunneridae</taxon>
        <taxon>Pentapetalae</taxon>
        <taxon>rosids</taxon>
        <taxon>fabids</taxon>
        <taxon>Fabales</taxon>
        <taxon>Fabaceae</taxon>
        <taxon>Papilionoideae</taxon>
        <taxon>50 kb inversion clade</taxon>
        <taxon>NPAAA clade</taxon>
        <taxon>indigoferoid/millettioid clade</taxon>
        <taxon>Phaseoleae</taxon>
        <taxon>Flemingia</taxon>
    </lineage>
</organism>
<keyword evidence="2" id="KW-0863">Zinc-finger</keyword>
<name>A0ABD1LXS7_9FABA</name>
<dbReference type="AlphaFoldDB" id="A0ABD1LXS7"/>
<dbReference type="PANTHER" id="PTHR31717">
    <property type="entry name" value="ZINC FINGER PROTEIN CONSTANS-LIKE 10"/>
    <property type="match status" value="1"/>
</dbReference>
<evidence type="ECO:0000256" key="1">
    <source>
        <dbReference type="ARBA" id="ARBA00022723"/>
    </source>
</evidence>
<reference evidence="6 7" key="1">
    <citation type="submission" date="2024-08" db="EMBL/GenBank/DDBJ databases">
        <title>Insights into the chromosomal genome structure of Flemingia macrophylla.</title>
        <authorList>
            <person name="Ding Y."/>
            <person name="Zhao Y."/>
            <person name="Bi W."/>
            <person name="Wu M."/>
            <person name="Zhao G."/>
            <person name="Gong Y."/>
            <person name="Li W."/>
            <person name="Zhang P."/>
        </authorList>
    </citation>
    <scope>NUCLEOTIDE SEQUENCE [LARGE SCALE GENOMIC DNA]</scope>
    <source>
        <strain evidence="6">DYQJB</strain>
        <tissue evidence="6">Leaf</tissue>
    </source>
</reference>
<evidence type="ECO:0000256" key="2">
    <source>
        <dbReference type="ARBA" id="ARBA00022771"/>
    </source>
</evidence>
<evidence type="ECO:0000259" key="5">
    <source>
        <dbReference type="SMART" id="SM00336"/>
    </source>
</evidence>
<feature type="region of interest" description="Disordered" evidence="4">
    <location>
        <begin position="101"/>
        <end position="148"/>
    </location>
</feature>
<dbReference type="CDD" id="cd19821">
    <property type="entry name" value="Bbox1_BBX-like"/>
    <property type="match status" value="1"/>
</dbReference>
<feature type="domain" description="B box-type" evidence="5">
    <location>
        <begin position="25"/>
        <end position="71"/>
    </location>
</feature>
<dbReference type="InterPro" id="IPR049808">
    <property type="entry name" value="CONSTANS-like_Bbox1"/>
</dbReference>
<evidence type="ECO:0000313" key="6">
    <source>
        <dbReference type="EMBL" id="KAL2328327.1"/>
    </source>
</evidence>